<dbReference type="GO" id="GO:0004497">
    <property type="term" value="F:monooxygenase activity"/>
    <property type="evidence" value="ECO:0007669"/>
    <property type="project" value="UniProtKB-KW"/>
</dbReference>
<dbReference type="PROSITE" id="PS51725">
    <property type="entry name" value="ABM"/>
    <property type="match status" value="1"/>
</dbReference>
<keyword evidence="2" id="KW-0560">Oxidoreductase</keyword>
<dbReference type="Gene3D" id="3.30.70.100">
    <property type="match status" value="1"/>
</dbReference>
<dbReference type="InterPro" id="IPR007138">
    <property type="entry name" value="ABM_dom"/>
</dbReference>
<dbReference type="Proteomes" id="UP001237595">
    <property type="component" value="Unassembled WGS sequence"/>
</dbReference>
<proteinExistence type="predicted"/>
<keyword evidence="3" id="KW-1185">Reference proteome</keyword>
<accession>A0ABT6PV42</accession>
<gene>
    <name evidence="2" type="ORF">QFW96_24810</name>
</gene>
<feature type="domain" description="ABM" evidence="1">
    <location>
        <begin position="2"/>
        <end position="89"/>
    </location>
</feature>
<protein>
    <submittedName>
        <fullName evidence="2">Quinol monooxygenase</fullName>
        <ecNumber evidence="2">1.-.-.-</ecNumber>
    </submittedName>
</protein>
<dbReference type="InterPro" id="IPR011008">
    <property type="entry name" value="Dimeric_a/b-barrel"/>
</dbReference>
<dbReference type="EMBL" id="JASAOF010000022">
    <property type="protein sequence ID" value="MDI2031870.1"/>
    <property type="molecule type" value="Genomic_DNA"/>
</dbReference>
<keyword evidence="2" id="KW-0503">Monooxygenase</keyword>
<evidence type="ECO:0000259" key="1">
    <source>
        <dbReference type="PROSITE" id="PS51725"/>
    </source>
</evidence>
<dbReference type="RefSeq" id="WP_281458134.1">
    <property type="nucleotide sequence ID" value="NZ_JASAOF010000022.1"/>
</dbReference>
<organism evidence="2 3">
    <name type="scientific">Saccharopolyspora ipomoeae</name>
    <dbReference type="NCBI Taxonomy" id="3042027"/>
    <lineage>
        <taxon>Bacteria</taxon>
        <taxon>Bacillati</taxon>
        <taxon>Actinomycetota</taxon>
        <taxon>Actinomycetes</taxon>
        <taxon>Pseudonocardiales</taxon>
        <taxon>Pseudonocardiaceae</taxon>
        <taxon>Saccharopolyspora</taxon>
    </lineage>
</organism>
<evidence type="ECO:0000313" key="3">
    <source>
        <dbReference type="Proteomes" id="UP001237595"/>
    </source>
</evidence>
<dbReference type="Pfam" id="PF03992">
    <property type="entry name" value="ABM"/>
    <property type="match status" value="1"/>
</dbReference>
<reference evidence="2 3" key="1">
    <citation type="submission" date="2023-04" db="EMBL/GenBank/DDBJ databases">
        <title>Draft genome sequence of Saccharopolyspora sp. TS4A08 isolated from sweet potato rhizospheric soil.</title>
        <authorList>
            <person name="Suksaard P."/>
            <person name="Duangmal K."/>
        </authorList>
    </citation>
    <scope>NUCLEOTIDE SEQUENCE [LARGE SCALE GENOMIC DNA]</scope>
    <source>
        <strain evidence="2 3">TS4A08</strain>
    </source>
</reference>
<dbReference type="EC" id="1.-.-.-" evidence="2"/>
<sequence>MFGYIASMKAKPGKRDEVVALLVGGVENLRQHGCESYVVATSATDDDTIWVTEVWRSREHHAASLELPETRKAIGEAMPLLAGEFTGQATSIAGGLGVLRADWCPLDAEVDSSSSNHP</sequence>
<evidence type="ECO:0000313" key="2">
    <source>
        <dbReference type="EMBL" id="MDI2031870.1"/>
    </source>
</evidence>
<name>A0ABT6PV42_9PSEU</name>
<dbReference type="SUPFAM" id="SSF54909">
    <property type="entry name" value="Dimeric alpha+beta barrel"/>
    <property type="match status" value="1"/>
</dbReference>
<comment type="caution">
    <text evidence="2">The sequence shown here is derived from an EMBL/GenBank/DDBJ whole genome shotgun (WGS) entry which is preliminary data.</text>
</comment>